<dbReference type="HOGENOM" id="CLU_130865_0_0_3"/>
<keyword evidence="3" id="KW-1185">Reference proteome</keyword>
<dbReference type="Proteomes" id="UP000001203">
    <property type="component" value="Chromosome circular"/>
</dbReference>
<accession>B1WT17</accession>
<dbReference type="eggNOG" id="ENOG5033F5R">
    <property type="taxonomic scope" value="Bacteria"/>
</dbReference>
<dbReference type="KEGG" id="cyt:cce_0996"/>
<dbReference type="RefSeq" id="WP_009547105.1">
    <property type="nucleotide sequence ID" value="NC_010546.1"/>
</dbReference>
<name>B1WT17_CROS5</name>
<evidence type="ECO:0000313" key="2">
    <source>
        <dbReference type="EMBL" id="ACB50347.1"/>
    </source>
</evidence>
<evidence type="ECO:0000313" key="3">
    <source>
        <dbReference type="Proteomes" id="UP000001203"/>
    </source>
</evidence>
<organism evidence="2 3">
    <name type="scientific">Crocosphaera subtropica (strain ATCC 51142 / BH68)</name>
    <name type="common">Cyanothece sp. (strain ATCC 51142)</name>
    <dbReference type="NCBI Taxonomy" id="43989"/>
    <lineage>
        <taxon>Bacteria</taxon>
        <taxon>Bacillati</taxon>
        <taxon>Cyanobacteriota</taxon>
        <taxon>Cyanophyceae</taxon>
        <taxon>Oscillatoriophycideae</taxon>
        <taxon>Chroococcales</taxon>
        <taxon>Aphanothecaceae</taxon>
        <taxon>Crocosphaera</taxon>
        <taxon>Crocosphaera subtropica</taxon>
    </lineage>
</organism>
<keyword evidence="1" id="KW-0472">Membrane</keyword>
<keyword evidence="1" id="KW-0812">Transmembrane</keyword>
<dbReference type="OrthoDB" id="427709at2"/>
<gene>
    <name evidence="2" type="ordered locus">cce_0996</name>
</gene>
<protein>
    <submittedName>
        <fullName evidence="2">Uncharacterized protein</fullName>
    </submittedName>
</protein>
<proteinExistence type="predicted"/>
<sequence>MAKVTENDLKRLEGLIMSRFDQLEEGQRILENRLNSFETRQTTIKEDIEPVIVGQNKLKEDIKNLKAVDTEFQREVKEQISKITIEKTELQGDKKTINAKLDGVSDRLKIIETAIAKIPDLAEKVGELKYWRQIVYITLTAMISGFVGWLIGAGNFIF</sequence>
<dbReference type="AlphaFoldDB" id="B1WT17"/>
<feature type="transmembrane region" description="Helical" evidence="1">
    <location>
        <begin position="134"/>
        <end position="157"/>
    </location>
</feature>
<dbReference type="EMBL" id="CP000806">
    <property type="protein sequence ID" value="ACB50347.1"/>
    <property type="molecule type" value="Genomic_DNA"/>
</dbReference>
<evidence type="ECO:0000256" key="1">
    <source>
        <dbReference type="SAM" id="Phobius"/>
    </source>
</evidence>
<keyword evidence="1" id="KW-1133">Transmembrane helix</keyword>
<reference evidence="2 3" key="1">
    <citation type="journal article" date="2008" name="Proc. Natl. Acad. Sci. U.S.A.">
        <title>The genome of Cyanothece 51142, a unicellular diazotrophic cyanobacterium important in the marine nitrogen cycle.</title>
        <authorList>
            <person name="Welsh E.A."/>
            <person name="Liberton M."/>
            <person name="Stoeckel J."/>
            <person name="Loh T."/>
            <person name="Elvitigala T."/>
            <person name="Wang C."/>
            <person name="Wollam A."/>
            <person name="Fulton R.S."/>
            <person name="Clifton S.W."/>
            <person name="Jacobs J.M."/>
            <person name="Aurora R."/>
            <person name="Ghosh B.K."/>
            <person name="Sherman L.A."/>
            <person name="Smith R.D."/>
            <person name="Wilson R.K."/>
            <person name="Pakrasi H.B."/>
        </authorList>
    </citation>
    <scope>NUCLEOTIDE SEQUENCE [LARGE SCALE GENOMIC DNA]</scope>
    <source>
        <strain evidence="3">ATCC 51142 / BH68</strain>
    </source>
</reference>